<dbReference type="EMBL" id="FNXF01000008">
    <property type="protein sequence ID" value="SEH95674.1"/>
    <property type="molecule type" value="Genomic_DNA"/>
</dbReference>
<accession>A0A1H6MD31</accession>
<keyword evidence="1" id="KW-0812">Transmembrane</keyword>
<proteinExistence type="predicted"/>
<dbReference type="AlphaFoldDB" id="A0A1H6MD31"/>
<reference evidence="3" key="1">
    <citation type="submission" date="2016-10" db="EMBL/GenBank/DDBJ databases">
        <authorList>
            <person name="Varghese N."/>
            <person name="Submissions S."/>
        </authorList>
    </citation>
    <scope>NUCLEOTIDE SEQUENCE [LARGE SCALE GENOMIC DNA]</scope>
    <source>
        <strain evidence="3">DSM 17616</strain>
    </source>
</reference>
<protein>
    <submittedName>
        <fullName evidence="2">Uncharacterized protein</fullName>
    </submittedName>
</protein>
<gene>
    <name evidence="2" type="ORF">SAMN05660691_02427</name>
</gene>
<keyword evidence="1" id="KW-0472">Membrane</keyword>
<feature type="transmembrane region" description="Helical" evidence="1">
    <location>
        <begin position="36"/>
        <end position="52"/>
    </location>
</feature>
<keyword evidence="1" id="KW-1133">Transmembrane helix</keyword>
<sequence>MFSAEPNQNIVVAAIWFAIALAVASSAIIVLFGKAPFLSPALLMMAALLFMLSAQRTQRYAIEPTKFKKRMQFVAFATAILSSLSIVFNATVQ</sequence>
<evidence type="ECO:0000313" key="2">
    <source>
        <dbReference type="EMBL" id="SEH95674.1"/>
    </source>
</evidence>
<evidence type="ECO:0000313" key="3">
    <source>
        <dbReference type="Proteomes" id="UP000199371"/>
    </source>
</evidence>
<evidence type="ECO:0000256" key="1">
    <source>
        <dbReference type="SAM" id="Phobius"/>
    </source>
</evidence>
<feature type="transmembrane region" description="Helical" evidence="1">
    <location>
        <begin position="73"/>
        <end position="92"/>
    </location>
</feature>
<dbReference type="Proteomes" id="UP000199371">
    <property type="component" value="Unassembled WGS sequence"/>
</dbReference>
<name>A0A1H6MD31_9GAMM</name>
<keyword evidence="3" id="KW-1185">Reference proteome</keyword>
<organism evidence="2 3">
    <name type="scientific">Rheinheimera pacifica</name>
    <dbReference type="NCBI Taxonomy" id="173990"/>
    <lineage>
        <taxon>Bacteria</taxon>
        <taxon>Pseudomonadati</taxon>
        <taxon>Pseudomonadota</taxon>
        <taxon>Gammaproteobacteria</taxon>
        <taxon>Chromatiales</taxon>
        <taxon>Chromatiaceae</taxon>
        <taxon>Rheinheimera</taxon>
    </lineage>
</organism>